<evidence type="ECO:0000313" key="1">
    <source>
        <dbReference type="EMBL" id="KAF9601189.1"/>
    </source>
</evidence>
<dbReference type="EMBL" id="JADFTS010000006">
    <property type="protein sequence ID" value="KAF9601189.1"/>
    <property type="molecule type" value="Genomic_DNA"/>
</dbReference>
<name>A0A835HMP4_9MAGN</name>
<dbReference type="Proteomes" id="UP000631114">
    <property type="component" value="Unassembled WGS sequence"/>
</dbReference>
<gene>
    <name evidence="1" type="ORF">IFM89_017374</name>
</gene>
<accession>A0A835HMP4</accession>
<proteinExistence type="predicted"/>
<dbReference type="OrthoDB" id="1925570at2759"/>
<keyword evidence="2" id="KW-1185">Reference proteome</keyword>
<protein>
    <submittedName>
        <fullName evidence="1">Uncharacterized protein</fullName>
    </submittedName>
</protein>
<dbReference type="PANTHER" id="PTHR36074">
    <property type="entry name" value="ISOPENTENYL-DIPHOSPHATE DELTA-ISOMERASE"/>
    <property type="match status" value="1"/>
</dbReference>
<comment type="caution">
    <text evidence="1">The sequence shown here is derived from an EMBL/GenBank/DDBJ whole genome shotgun (WGS) entry which is preliminary data.</text>
</comment>
<dbReference type="AlphaFoldDB" id="A0A835HMP4"/>
<organism evidence="1 2">
    <name type="scientific">Coptis chinensis</name>
    <dbReference type="NCBI Taxonomy" id="261450"/>
    <lineage>
        <taxon>Eukaryota</taxon>
        <taxon>Viridiplantae</taxon>
        <taxon>Streptophyta</taxon>
        <taxon>Embryophyta</taxon>
        <taxon>Tracheophyta</taxon>
        <taxon>Spermatophyta</taxon>
        <taxon>Magnoliopsida</taxon>
        <taxon>Ranunculales</taxon>
        <taxon>Ranunculaceae</taxon>
        <taxon>Coptidoideae</taxon>
        <taxon>Coptis</taxon>
    </lineage>
</organism>
<reference evidence="1 2" key="1">
    <citation type="submission" date="2020-10" db="EMBL/GenBank/DDBJ databases">
        <title>The Coptis chinensis genome and diversification of protoberbering-type alkaloids.</title>
        <authorList>
            <person name="Wang B."/>
            <person name="Shu S."/>
            <person name="Song C."/>
            <person name="Liu Y."/>
        </authorList>
    </citation>
    <scope>NUCLEOTIDE SEQUENCE [LARGE SCALE GENOMIC DNA]</scope>
    <source>
        <strain evidence="1">HL-2020</strain>
        <tissue evidence="1">Leaf</tissue>
    </source>
</reference>
<evidence type="ECO:0000313" key="2">
    <source>
        <dbReference type="Proteomes" id="UP000631114"/>
    </source>
</evidence>
<dbReference type="PANTHER" id="PTHR36074:SF1">
    <property type="entry name" value="ISOPENTENYL-DIPHOSPHATE DELTA-ISOMERASE"/>
    <property type="match status" value="1"/>
</dbReference>
<sequence length="335" mass="37129">MSGVAIILDLWRKNPNFARAATDSIHSHHLFSATLAVSAAAASLASAKSHLPSRFLFGDGGISVAYSDAGADVTEDFISKLQNISGNIFRSDSINYAPKEYPIALKPLLSAYAPRALALTAVRSFLMFYLPLLEPRAEDDDEFLEEAPGEQPQEHPPSDALWKKSVKQIIFETTVVTTRRILERVAVHYVSQRMAWKLLKDIPKSARRKAARGMTSSFYFYSVSRTTFRAHLLAVAASWLVKVGIEIYQCFSRLSYNEEEGDRVEKEEEFRLLGRRLVIITLKCGASLIFAPIGAAIGSTYFHPSIGQWIGCAIGDLAGPTLVTFLLDRGFHLEL</sequence>